<protein>
    <submittedName>
        <fullName evidence="5">Transcriptional regulator</fullName>
    </submittedName>
</protein>
<dbReference type="OMA" id="TVQKWEI"/>
<sequence length="106" mass="11809">MKPKKITNRIASEMKDTASGLHRIGLIDKRRMNELEALTTPSISEMTPERIKSLREKEHVSQAVFASVLNTSLSTVQKWEIGEKRPSGPSLKLLSLVERKGLAAVL</sequence>
<dbReference type="PANTHER" id="PTHR36511:SF3">
    <property type="entry name" value="ANTITOXIN HIGA-2"/>
    <property type="match status" value="1"/>
</dbReference>
<dbReference type="SMART" id="SM00530">
    <property type="entry name" value="HTH_XRE"/>
    <property type="match status" value="1"/>
</dbReference>
<proteinExistence type="predicted"/>
<dbReference type="RefSeq" id="WP_014960079.1">
    <property type="nucleotide sequence ID" value="NZ_MPOJ01000001.1"/>
</dbReference>
<dbReference type="EMBL" id="MPOJ01000001">
    <property type="protein sequence ID" value="OOH75241.1"/>
    <property type="molecule type" value="Genomic_DNA"/>
</dbReference>
<name>A0A1V3T025_9BACT</name>
<keyword evidence="2" id="KW-0238">DNA-binding</keyword>
<evidence type="ECO:0000259" key="4">
    <source>
        <dbReference type="PROSITE" id="PS50943"/>
    </source>
</evidence>
<dbReference type="SUPFAM" id="SSF47413">
    <property type="entry name" value="lambda repressor-like DNA-binding domains"/>
    <property type="match status" value="1"/>
</dbReference>
<dbReference type="InterPro" id="IPR010982">
    <property type="entry name" value="Lambda_DNA-bd_dom_sf"/>
</dbReference>
<accession>A0A1V3T025</accession>
<dbReference type="Pfam" id="PF01381">
    <property type="entry name" value="HTH_3"/>
    <property type="match status" value="1"/>
</dbReference>
<evidence type="ECO:0000256" key="1">
    <source>
        <dbReference type="ARBA" id="ARBA00023015"/>
    </source>
</evidence>
<dbReference type="PROSITE" id="PS50943">
    <property type="entry name" value="HTH_CROC1"/>
    <property type="match status" value="1"/>
</dbReference>
<dbReference type="InterPro" id="IPR001387">
    <property type="entry name" value="Cro/C1-type_HTH"/>
</dbReference>
<evidence type="ECO:0000313" key="6">
    <source>
        <dbReference type="Proteomes" id="UP000188586"/>
    </source>
</evidence>
<dbReference type="PANTHER" id="PTHR36511">
    <property type="entry name" value="MERR FAMILY BACTERIAL REGULATORY PROTEIN"/>
    <property type="match status" value="1"/>
</dbReference>
<dbReference type="AlphaFoldDB" id="A0A1V3T025"/>
<dbReference type="CDD" id="cd00093">
    <property type="entry name" value="HTH_XRE"/>
    <property type="match status" value="1"/>
</dbReference>
<keyword evidence="1" id="KW-0805">Transcription regulation</keyword>
<reference evidence="5 6" key="1">
    <citation type="submission" date="2016-11" db="EMBL/GenBank/DDBJ databases">
        <title>Comparative genomics of co-occurring bacteria in distinct bioleaching systems unravels niche-specific adaptation.</title>
        <authorList>
            <person name="Zhang X."/>
            <person name="Liu X."/>
            <person name="Yin H."/>
        </authorList>
    </citation>
    <scope>NUCLEOTIDE SEQUENCE [LARGE SCALE GENOMIC DNA]</scope>
    <source>
        <strain evidence="5 6">DX</strain>
    </source>
</reference>
<dbReference type="GO" id="GO:0003677">
    <property type="term" value="F:DNA binding"/>
    <property type="evidence" value="ECO:0007669"/>
    <property type="project" value="UniProtKB-KW"/>
</dbReference>
<comment type="caution">
    <text evidence="5">The sequence shown here is derived from an EMBL/GenBank/DDBJ whole genome shotgun (WGS) entry which is preliminary data.</text>
</comment>
<gene>
    <name evidence="5" type="ORF">BOX24_00010</name>
</gene>
<evidence type="ECO:0000256" key="3">
    <source>
        <dbReference type="ARBA" id="ARBA00023163"/>
    </source>
</evidence>
<keyword evidence="3" id="KW-0804">Transcription</keyword>
<dbReference type="Gene3D" id="1.10.260.40">
    <property type="entry name" value="lambda repressor-like DNA-binding domains"/>
    <property type="match status" value="1"/>
</dbReference>
<evidence type="ECO:0000256" key="2">
    <source>
        <dbReference type="ARBA" id="ARBA00023125"/>
    </source>
</evidence>
<dbReference type="Proteomes" id="UP000188586">
    <property type="component" value="Unassembled WGS sequence"/>
</dbReference>
<evidence type="ECO:0000313" key="5">
    <source>
        <dbReference type="EMBL" id="OOH75241.1"/>
    </source>
</evidence>
<feature type="domain" description="HTH cro/C1-type" evidence="4">
    <location>
        <begin position="51"/>
        <end position="95"/>
    </location>
</feature>
<dbReference type="InterPro" id="IPR052359">
    <property type="entry name" value="HTH-type_reg/antitoxin"/>
</dbReference>
<organism evidence="5 6">
    <name type="scientific">Leptospirillum ferriphilum</name>
    <dbReference type="NCBI Taxonomy" id="178606"/>
    <lineage>
        <taxon>Bacteria</taxon>
        <taxon>Pseudomonadati</taxon>
        <taxon>Nitrospirota</taxon>
        <taxon>Nitrospiria</taxon>
        <taxon>Nitrospirales</taxon>
        <taxon>Nitrospiraceae</taxon>
        <taxon>Leptospirillum</taxon>
    </lineage>
</organism>